<dbReference type="AlphaFoldDB" id="X0HVE5"/>
<reference evidence="1" key="1">
    <citation type="submission" date="2011-11" db="EMBL/GenBank/DDBJ databases">
        <title>The Genome Sequence of Fusarium oxysporum PHW808.</title>
        <authorList>
            <consortium name="The Broad Institute Genome Sequencing Platform"/>
            <person name="Ma L.-J."/>
            <person name="Gale L.R."/>
            <person name="Schwartz D.C."/>
            <person name="Zhou S."/>
            <person name="Corby-Kistler H."/>
            <person name="Young S.K."/>
            <person name="Zeng Q."/>
            <person name="Gargeya S."/>
            <person name="Fitzgerald M."/>
            <person name="Haas B."/>
            <person name="Abouelleil A."/>
            <person name="Alvarado L."/>
            <person name="Arachchi H.M."/>
            <person name="Berlin A."/>
            <person name="Brown A."/>
            <person name="Chapman S.B."/>
            <person name="Chen Z."/>
            <person name="Dunbar C."/>
            <person name="Freedman E."/>
            <person name="Gearin G."/>
            <person name="Goldberg J."/>
            <person name="Griggs A."/>
            <person name="Gujja S."/>
            <person name="Heiman D."/>
            <person name="Howarth C."/>
            <person name="Larson L."/>
            <person name="Lui A."/>
            <person name="MacDonald P.J.P."/>
            <person name="Montmayeur A."/>
            <person name="Murphy C."/>
            <person name="Neiman D."/>
            <person name="Pearson M."/>
            <person name="Priest M."/>
            <person name="Roberts A."/>
            <person name="Saif S."/>
            <person name="Shea T."/>
            <person name="Shenoy N."/>
            <person name="Sisk P."/>
            <person name="Stolte C."/>
            <person name="Sykes S."/>
            <person name="Wortman J."/>
            <person name="Nusbaum C."/>
            <person name="Birren B."/>
        </authorList>
    </citation>
    <scope>NUCLEOTIDE SEQUENCE [LARGE SCALE GENOMIC DNA]</scope>
    <source>
        <strain evidence="1">54008</strain>
    </source>
</reference>
<evidence type="ECO:0000313" key="1">
    <source>
        <dbReference type="EMBL" id="EXL65144.1"/>
    </source>
</evidence>
<reference evidence="1" key="2">
    <citation type="submission" date="2012-05" db="EMBL/GenBank/DDBJ databases">
        <title>The Genome Annotation of Fusarium oxysporum PHW808.</title>
        <authorList>
            <consortium name="The Broad Institute Genomics Platform"/>
            <person name="Ma L.-J."/>
            <person name="Corby-Kistler H."/>
            <person name="Broz K."/>
            <person name="Gale L.R."/>
            <person name="Jonkers W."/>
            <person name="O'Donnell K."/>
            <person name="Ploetz R."/>
            <person name="Steinberg C."/>
            <person name="Schwartz D.C."/>
            <person name="VanEtten H."/>
            <person name="Zhou S."/>
            <person name="Young S.K."/>
            <person name="Zeng Q."/>
            <person name="Gargeya S."/>
            <person name="Fitzgerald M."/>
            <person name="Abouelleil A."/>
            <person name="Alvarado L."/>
            <person name="Chapman S.B."/>
            <person name="Gainer-Dewar J."/>
            <person name="Goldberg J."/>
            <person name="Griggs A."/>
            <person name="Gujja S."/>
            <person name="Hansen M."/>
            <person name="Howarth C."/>
            <person name="Imamovic A."/>
            <person name="Ireland A."/>
            <person name="Larimer J."/>
            <person name="McCowan C."/>
            <person name="Murphy C."/>
            <person name="Pearson M."/>
            <person name="Poon T.W."/>
            <person name="Priest M."/>
            <person name="Roberts A."/>
            <person name="Saif S."/>
            <person name="Shea T."/>
            <person name="Sykes S."/>
            <person name="Wortman J."/>
            <person name="Nusbaum C."/>
            <person name="Birren B."/>
        </authorList>
    </citation>
    <scope>NUCLEOTIDE SEQUENCE</scope>
    <source>
        <strain evidence="1">54008</strain>
    </source>
</reference>
<protein>
    <submittedName>
        <fullName evidence="1">Uncharacterized protein</fullName>
    </submittedName>
</protein>
<dbReference type="Proteomes" id="UP000030676">
    <property type="component" value="Unassembled WGS sequence"/>
</dbReference>
<accession>X0HVE5</accession>
<dbReference type="EMBL" id="JH659194">
    <property type="protein sequence ID" value="EXL65144.1"/>
    <property type="molecule type" value="Genomic_DNA"/>
</dbReference>
<sequence length="44" mass="4846">MGKPLGNCVLMKVPREVSSALMVYLEEKSTQAGLVGKLLRQEKI</sequence>
<dbReference type="HOGENOM" id="CLU_3224653_0_0_1"/>
<proteinExistence type="predicted"/>
<gene>
    <name evidence="1" type="ORF">FOPG_18617</name>
</gene>
<organism evidence="1">
    <name type="scientific">Fusarium oxysporum f. sp. conglutinans race 2 54008</name>
    <dbReference type="NCBI Taxonomy" id="1089457"/>
    <lineage>
        <taxon>Eukaryota</taxon>
        <taxon>Fungi</taxon>
        <taxon>Dikarya</taxon>
        <taxon>Ascomycota</taxon>
        <taxon>Pezizomycotina</taxon>
        <taxon>Sordariomycetes</taxon>
        <taxon>Hypocreomycetidae</taxon>
        <taxon>Hypocreales</taxon>
        <taxon>Nectriaceae</taxon>
        <taxon>Fusarium</taxon>
        <taxon>Fusarium oxysporum species complex</taxon>
    </lineage>
</organism>
<name>X0HVE5_FUSOX</name>